<accession>A0ABR3VW02</accession>
<reference evidence="2 3" key="1">
    <citation type="journal article" date="2024" name="IMA Fungus">
        <title>IMA Genome - F19 : A genome assembly and annotation guide to empower mycologists, including annotated draft genome sequences of Ceratocystis pirilliformis, Diaporthe australafricana, Fusarium ophioides, Paecilomyces lecythidis, and Sporothrix stenoceras.</title>
        <authorList>
            <person name="Aylward J."/>
            <person name="Wilson A.M."/>
            <person name="Visagie C.M."/>
            <person name="Spraker J."/>
            <person name="Barnes I."/>
            <person name="Buitendag C."/>
            <person name="Ceriani C."/>
            <person name="Del Mar Angel L."/>
            <person name="du Plessis D."/>
            <person name="Fuchs T."/>
            <person name="Gasser K."/>
            <person name="Kramer D."/>
            <person name="Li W."/>
            <person name="Munsamy K."/>
            <person name="Piso A."/>
            <person name="Price J.L."/>
            <person name="Sonnekus B."/>
            <person name="Thomas C."/>
            <person name="van der Nest A."/>
            <person name="van Dijk A."/>
            <person name="van Heerden A."/>
            <person name="van Vuuren N."/>
            <person name="Yilmaz N."/>
            <person name="Duong T.A."/>
            <person name="van der Merwe N.A."/>
            <person name="Wingfield M.J."/>
            <person name="Wingfield B.D."/>
        </authorList>
    </citation>
    <scope>NUCLEOTIDE SEQUENCE [LARGE SCALE GENOMIC DNA]</scope>
    <source>
        <strain evidence="2 3">CMW 18300</strain>
    </source>
</reference>
<dbReference type="Proteomes" id="UP001583177">
    <property type="component" value="Unassembled WGS sequence"/>
</dbReference>
<sequence length="505" mass="56857">MANIQLADDELATTRDQLAQALKQLTEKEEEISALKQDLARLRQSTSSDDAAGPDSPSSSPEQQTAEQQFSGVSFTINDTKEPTDASPDEHGEFQTGDVESVYSCSGTDGAASFGGWSDEATPISQANDSTETSAWNQGWSNTSSTCAWTDNSATSWSSEVPGSTGTAAEEFQPGQIPNWETSRLQPGSKSWLHPLSFQQPSDTMTDATYKDLIDLHVLPPKTRLEDEDWLNSGFENIRVDDEVLFRLLTKGRELAQKCLWAHMDKHRPNIRKREFPAGWQQVKLEVTALRESLGFGSLSYRGNHADLARDSVFKVVPLGHLTCHWNHRDLAWSRQPAARLVDSHLKNVQKLAIHLYDEERAMEARKLRDEARHLVEETVSELEALEPLFDEYAWKFHHHQMFEQVQFANEEGDIGLFKFPDVVFRAADAWSRRCTSLTKENEALKHQQTDEPQPDEPEIHQSKALSEKNQSKTEGGSDKAEAPTRRNFTIRGPSRRHSICLIKT</sequence>
<name>A0ABR3VW02_9PEZI</name>
<feature type="region of interest" description="Disordered" evidence="1">
    <location>
        <begin position="114"/>
        <end position="171"/>
    </location>
</feature>
<organism evidence="2 3">
    <name type="scientific">Diaporthe australafricana</name>
    <dbReference type="NCBI Taxonomy" id="127596"/>
    <lineage>
        <taxon>Eukaryota</taxon>
        <taxon>Fungi</taxon>
        <taxon>Dikarya</taxon>
        <taxon>Ascomycota</taxon>
        <taxon>Pezizomycotina</taxon>
        <taxon>Sordariomycetes</taxon>
        <taxon>Sordariomycetidae</taxon>
        <taxon>Diaporthales</taxon>
        <taxon>Diaporthaceae</taxon>
        <taxon>Diaporthe</taxon>
    </lineage>
</organism>
<feature type="region of interest" description="Disordered" evidence="1">
    <location>
        <begin position="444"/>
        <end position="495"/>
    </location>
</feature>
<protein>
    <submittedName>
        <fullName evidence="2">Uncharacterized protein</fullName>
    </submittedName>
</protein>
<gene>
    <name evidence="2" type="ORF">Daus18300_014243</name>
</gene>
<dbReference type="EMBL" id="JAWRVE010000266">
    <property type="protein sequence ID" value="KAL1846493.1"/>
    <property type="molecule type" value="Genomic_DNA"/>
</dbReference>
<feature type="compositionally biased region" description="Low complexity" evidence="1">
    <location>
        <begin position="45"/>
        <end position="61"/>
    </location>
</feature>
<feature type="compositionally biased region" description="Basic and acidic residues" evidence="1">
    <location>
        <begin position="458"/>
        <end position="485"/>
    </location>
</feature>
<evidence type="ECO:0000256" key="1">
    <source>
        <dbReference type="SAM" id="MobiDB-lite"/>
    </source>
</evidence>
<feature type="region of interest" description="Disordered" evidence="1">
    <location>
        <begin position="38"/>
        <end position="95"/>
    </location>
</feature>
<proteinExistence type="predicted"/>
<feature type="compositionally biased region" description="Polar residues" evidence="1">
    <location>
        <begin position="62"/>
        <end position="78"/>
    </location>
</feature>
<keyword evidence="3" id="KW-1185">Reference proteome</keyword>
<evidence type="ECO:0000313" key="3">
    <source>
        <dbReference type="Proteomes" id="UP001583177"/>
    </source>
</evidence>
<evidence type="ECO:0000313" key="2">
    <source>
        <dbReference type="EMBL" id="KAL1846493.1"/>
    </source>
</evidence>
<feature type="compositionally biased region" description="Polar residues" evidence="1">
    <location>
        <begin position="123"/>
        <end position="167"/>
    </location>
</feature>
<feature type="compositionally biased region" description="Basic and acidic residues" evidence="1">
    <location>
        <begin position="79"/>
        <end position="93"/>
    </location>
</feature>
<comment type="caution">
    <text evidence="2">The sequence shown here is derived from an EMBL/GenBank/DDBJ whole genome shotgun (WGS) entry which is preliminary data.</text>
</comment>